<protein>
    <submittedName>
        <fullName evidence="1">Uncharacterized protein</fullName>
    </submittedName>
</protein>
<proteinExistence type="predicted"/>
<organism evidence="1">
    <name type="scientific">marine metagenome</name>
    <dbReference type="NCBI Taxonomy" id="408172"/>
    <lineage>
        <taxon>unclassified sequences</taxon>
        <taxon>metagenomes</taxon>
        <taxon>ecological metagenomes</taxon>
    </lineage>
</organism>
<sequence>MRIVWSPAGFPAKVWNVSNMFPGKSSDGGDSWCYQIQLVEG</sequence>
<evidence type="ECO:0000313" key="1">
    <source>
        <dbReference type="EMBL" id="SVA33859.1"/>
    </source>
</evidence>
<reference evidence="1" key="1">
    <citation type="submission" date="2018-05" db="EMBL/GenBank/DDBJ databases">
        <authorList>
            <person name="Lanie J.A."/>
            <person name="Ng W.-L."/>
            <person name="Kazmierczak K.M."/>
            <person name="Andrzejewski T.M."/>
            <person name="Davidsen T.M."/>
            <person name="Wayne K.J."/>
            <person name="Tettelin H."/>
            <person name="Glass J.I."/>
            <person name="Rusch D."/>
            <person name="Podicherti R."/>
            <person name="Tsui H.-C.T."/>
            <person name="Winkler M.E."/>
        </authorList>
    </citation>
    <scope>NUCLEOTIDE SEQUENCE</scope>
</reference>
<accession>A0A381V0F0</accession>
<dbReference type="EMBL" id="UINC01007533">
    <property type="protein sequence ID" value="SVA33859.1"/>
    <property type="molecule type" value="Genomic_DNA"/>
</dbReference>
<name>A0A381V0F0_9ZZZZ</name>
<dbReference type="AlphaFoldDB" id="A0A381V0F0"/>
<gene>
    <name evidence="1" type="ORF">METZ01_LOCUS86713</name>
</gene>